<dbReference type="OrthoDB" id="10583104at2759"/>
<keyword evidence="3" id="KW-1185">Reference proteome</keyword>
<feature type="transmembrane region" description="Helical" evidence="1">
    <location>
        <begin position="218"/>
        <end position="240"/>
    </location>
</feature>
<gene>
    <name evidence="2" type="ORF">LY90DRAFT_663055</name>
</gene>
<feature type="transmembrane region" description="Helical" evidence="1">
    <location>
        <begin position="121"/>
        <end position="145"/>
    </location>
</feature>
<organism evidence="2 3">
    <name type="scientific">Neocallimastix californiae</name>
    <dbReference type="NCBI Taxonomy" id="1754190"/>
    <lineage>
        <taxon>Eukaryota</taxon>
        <taxon>Fungi</taxon>
        <taxon>Fungi incertae sedis</taxon>
        <taxon>Chytridiomycota</taxon>
        <taxon>Chytridiomycota incertae sedis</taxon>
        <taxon>Neocallimastigomycetes</taxon>
        <taxon>Neocallimastigales</taxon>
        <taxon>Neocallimastigaceae</taxon>
        <taxon>Neocallimastix</taxon>
    </lineage>
</organism>
<keyword evidence="1" id="KW-0472">Membrane</keyword>
<keyword evidence="1" id="KW-1133">Transmembrane helix</keyword>
<dbReference type="InterPro" id="IPR009339">
    <property type="entry name" value="DUF998"/>
</dbReference>
<feature type="transmembrane region" description="Helical" evidence="1">
    <location>
        <begin position="190"/>
        <end position="212"/>
    </location>
</feature>
<feature type="transmembrane region" description="Helical" evidence="1">
    <location>
        <begin position="77"/>
        <end position="100"/>
    </location>
</feature>
<evidence type="ECO:0008006" key="4">
    <source>
        <dbReference type="Google" id="ProtNLM"/>
    </source>
</evidence>
<feature type="transmembrane region" description="Helical" evidence="1">
    <location>
        <begin position="261"/>
        <end position="278"/>
    </location>
</feature>
<dbReference type="Proteomes" id="UP000193920">
    <property type="component" value="Unassembled WGS sequence"/>
</dbReference>
<feature type="transmembrane region" description="Helical" evidence="1">
    <location>
        <begin position="151"/>
        <end position="178"/>
    </location>
</feature>
<dbReference type="EMBL" id="MCOG01000001">
    <property type="protein sequence ID" value="ORY87348.1"/>
    <property type="molecule type" value="Genomic_DNA"/>
</dbReference>
<dbReference type="Pfam" id="PF06197">
    <property type="entry name" value="DUF998"/>
    <property type="match status" value="1"/>
</dbReference>
<comment type="caution">
    <text evidence="2">The sequence shown here is derived from an EMBL/GenBank/DDBJ whole genome shotgun (WGS) entry which is preliminary data.</text>
</comment>
<name>A0A1Y2FTP0_9FUNG</name>
<evidence type="ECO:0000256" key="1">
    <source>
        <dbReference type="SAM" id="Phobius"/>
    </source>
</evidence>
<accession>A0A1Y2FTP0</accession>
<evidence type="ECO:0000313" key="3">
    <source>
        <dbReference type="Proteomes" id="UP000193920"/>
    </source>
</evidence>
<dbReference type="AlphaFoldDB" id="A0A1Y2FTP0"/>
<proteinExistence type="predicted"/>
<reference evidence="2 3" key="1">
    <citation type="submission" date="2016-08" db="EMBL/GenBank/DDBJ databases">
        <title>A Parts List for Fungal Cellulosomes Revealed by Comparative Genomics.</title>
        <authorList>
            <consortium name="DOE Joint Genome Institute"/>
            <person name="Haitjema C.H."/>
            <person name="Gilmore S.P."/>
            <person name="Henske J.K."/>
            <person name="Solomon K.V."/>
            <person name="De Groot R."/>
            <person name="Kuo A."/>
            <person name="Mondo S.J."/>
            <person name="Salamov A.A."/>
            <person name="Labutti K."/>
            <person name="Zhao Z."/>
            <person name="Chiniquy J."/>
            <person name="Barry K."/>
            <person name="Brewer H.M."/>
            <person name="Purvine S.O."/>
            <person name="Wright A.T."/>
            <person name="Boxma B."/>
            <person name="Van Alen T."/>
            <person name="Hackstein J.H."/>
            <person name="Baker S.E."/>
            <person name="Grigoriev I.V."/>
            <person name="O'Malley M.A."/>
        </authorList>
    </citation>
    <scope>NUCLEOTIDE SEQUENCE [LARGE SCALE GENOMIC DNA]</scope>
    <source>
        <strain evidence="2 3">G1</strain>
    </source>
</reference>
<keyword evidence="1" id="KW-0812">Transmembrane</keyword>
<protein>
    <recommendedName>
        <fullName evidence="4">DUF998 domain-containing protein</fullName>
    </recommendedName>
</protein>
<sequence>MPPQNIYIDDISYESPIIEHDSKEYNITEVIEASNYNNQNSEENHYFEQENNNNYLNINSLSSGKEQDNNGFITNPLFNTILLVTIICEFLLPWLLKFFYKKYNSLKMTLSVLGSPESPVRVIYNIWLVWLGFFLSFTAFVFFFSKKNISMVLSILILLSILCFSIGAGLIAGFFSVNESEYDETRASKIHNTCSAVGFTTLLFFPLFNGIISFKQSYILEGIINIISFILALIFFIIFIMGKKDKFKDTMFSYEGLWERLTLLSMYIPFIYQGIHSFF</sequence>
<evidence type="ECO:0000313" key="2">
    <source>
        <dbReference type="EMBL" id="ORY87348.1"/>
    </source>
</evidence>